<dbReference type="Proteomes" id="UP000609726">
    <property type="component" value="Unassembled WGS sequence"/>
</dbReference>
<feature type="domain" description="Protein-arginine deiminase (PAD) central" evidence="2">
    <location>
        <begin position="80"/>
        <end position="127"/>
    </location>
</feature>
<accession>A0ABX0NSA2</accession>
<dbReference type="SUPFAM" id="SSF110083">
    <property type="entry name" value="Peptidylarginine deiminase Pad4, middle domain"/>
    <property type="match status" value="1"/>
</dbReference>
<dbReference type="Pfam" id="PF08527">
    <property type="entry name" value="PAD_M"/>
    <property type="match status" value="1"/>
</dbReference>
<dbReference type="Gene3D" id="2.60.40.1700">
    <property type="entry name" value="Protein-arginine deiminase, central domain"/>
    <property type="match status" value="1"/>
</dbReference>
<gene>
    <name evidence="3" type="ORF">F2P45_11555</name>
</gene>
<dbReference type="InterPro" id="IPR036556">
    <property type="entry name" value="PAD_central_sf"/>
</dbReference>
<organism evidence="3 4">
    <name type="scientific">Massilia mucilaginosa</name>
    <dbReference type="NCBI Taxonomy" id="2609282"/>
    <lineage>
        <taxon>Bacteria</taxon>
        <taxon>Pseudomonadati</taxon>
        <taxon>Pseudomonadota</taxon>
        <taxon>Betaproteobacteria</taxon>
        <taxon>Burkholderiales</taxon>
        <taxon>Oxalobacteraceae</taxon>
        <taxon>Telluria group</taxon>
        <taxon>Massilia</taxon>
    </lineage>
</organism>
<keyword evidence="4" id="KW-1185">Reference proteome</keyword>
<feature type="region of interest" description="Disordered" evidence="1">
    <location>
        <begin position="210"/>
        <end position="265"/>
    </location>
</feature>
<protein>
    <recommendedName>
        <fullName evidence="2">Protein-arginine deiminase (PAD) central domain-containing protein</fullName>
    </recommendedName>
</protein>
<proteinExistence type="predicted"/>
<evidence type="ECO:0000313" key="4">
    <source>
        <dbReference type="Proteomes" id="UP000609726"/>
    </source>
</evidence>
<reference evidence="3 4" key="1">
    <citation type="submission" date="2019-10" db="EMBL/GenBank/DDBJ databases">
        <title>Taxonomy of Antarctic Massilia spp.: description of Massilia rubra sp. nov., Massilia aquatica sp. nov., Massilia mucilaginosa sp. nov., Massilia frigida sp. nov. isolated from streams, lakes and regoliths.</title>
        <authorList>
            <person name="Holochova P."/>
            <person name="Sedlacek I."/>
            <person name="Kralova S."/>
            <person name="Maslanova I."/>
            <person name="Busse H.-J."/>
            <person name="Stankova E."/>
            <person name="Vrbovska V."/>
            <person name="Kovarovic V."/>
            <person name="Bartak M."/>
            <person name="Svec P."/>
            <person name="Pantucek R."/>
        </authorList>
    </citation>
    <scope>NUCLEOTIDE SEQUENCE [LARGE SCALE GENOMIC DNA]</scope>
    <source>
        <strain evidence="3 4">CCM 8733</strain>
    </source>
</reference>
<name>A0ABX0NSA2_9BURK</name>
<evidence type="ECO:0000259" key="2">
    <source>
        <dbReference type="Pfam" id="PF08527"/>
    </source>
</evidence>
<dbReference type="InterPro" id="IPR013733">
    <property type="entry name" value="Prot_Arg_deaminase_cen_dom"/>
</dbReference>
<evidence type="ECO:0000256" key="1">
    <source>
        <dbReference type="SAM" id="MobiDB-lite"/>
    </source>
</evidence>
<feature type="compositionally biased region" description="Basic residues" evidence="1">
    <location>
        <begin position="220"/>
        <end position="235"/>
    </location>
</feature>
<comment type="caution">
    <text evidence="3">The sequence shown here is derived from an EMBL/GenBank/DDBJ whole genome shotgun (WGS) entry which is preliminary data.</text>
</comment>
<dbReference type="EMBL" id="WHJH01000010">
    <property type="protein sequence ID" value="NHZ89644.1"/>
    <property type="molecule type" value="Genomic_DNA"/>
</dbReference>
<sequence length="265" mass="29066">MDAGTLTVSHIQGVALICIRRADKQSIRLAQGASIELATIHSKIFVQTETGSPGFSDVVLKLTSAKGAATLTATALVGAVLLDWDADRDGKVELDGKGKANWIWGEEGWGAMVLVDNDADLDNGKTLEEREPIVIRPVGALPRVDPLAEGRNNFPPSFDPYQLPISYQKFITDILRPFIVRGNGESKTNFWGLSNERVGTGRLQQEPQRCPRQTCAGGSHQRRGAAHRTERHRQRAVCQLRAHAQSSQRPAIRAGQLRQPLRRPA</sequence>
<evidence type="ECO:0000313" key="3">
    <source>
        <dbReference type="EMBL" id="NHZ89644.1"/>
    </source>
</evidence>